<dbReference type="Proteomes" id="UP001176941">
    <property type="component" value="Chromosome 27"/>
</dbReference>
<sequence length="99" mass="10884">MIPPSQGQDGVRWLGGFPDTPPPPHPVPSPERGWWGEFTWPSPASLNQPSPWAVCVSGFRSFFFFSWLKYFAEDQVIGERRGAGAAGDTTPSSPPRQVV</sequence>
<evidence type="ECO:0000313" key="2">
    <source>
        <dbReference type="EMBL" id="CAI9168004.1"/>
    </source>
</evidence>
<evidence type="ECO:0000256" key="1">
    <source>
        <dbReference type="SAM" id="MobiDB-lite"/>
    </source>
</evidence>
<proteinExistence type="predicted"/>
<feature type="region of interest" description="Disordered" evidence="1">
    <location>
        <begin position="1"/>
        <end position="32"/>
    </location>
</feature>
<feature type="compositionally biased region" description="Pro residues" evidence="1">
    <location>
        <begin position="19"/>
        <end position="29"/>
    </location>
</feature>
<accession>A0ABN8Z2J8</accession>
<name>A0ABN8Z2J8_RANTA</name>
<gene>
    <name evidence="2" type="ORF">MRATA1EN1_LOCUS16966</name>
</gene>
<dbReference type="EMBL" id="OX459963">
    <property type="protein sequence ID" value="CAI9168004.1"/>
    <property type="molecule type" value="Genomic_DNA"/>
</dbReference>
<evidence type="ECO:0000313" key="3">
    <source>
        <dbReference type="Proteomes" id="UP001176941"/>
    </source>
</evidence>
<reference evidence="2" key="1">
    <citation type="submission" date="2023-04" db="EMBL/GenBank/DDBJ databases">
        <authorList>
            <consortium name="ELIXIR-Norway"/>
        </authorList>
    </citation>
    <scope>NUCLEOTIDE SEQUENCE [LARGE SCALE GENOMIC DNA]</scope>
</reference>
<keyword evidence="3" id="KW-1185">Reference proteome</keyword>
<organism evidence="2 3">
    <name type="scientific">Rangifer tarandus platyrhynchus</name>
    <name type="common">Svalbard reindeer</name>
    <dbReference type="NCBI Taxonomy" id="3082113"/>
    <lineage>
        <taxon>Eukaryota</taxon>
        <taxon>Metazoa</taxon>
        <taxon>Chordata</taxon>
        <taxon>Craniata</taxon>
        <taxon>Vertebrata</taxon>
        <taxon>Euteleostomi</taxon>
        <taxon>Mammalia</taxon>
        <taxon>Eutheria</taxon>
        <taxon>Laurasiatheria</taxon>
        <taxon>Artiodactyla</taxon>
        <taxon>Ruminantia</taxon>
        <taxon>Pecora</taxon>
        <taxon>Cervidae</taxon>
        <taxon>Odocoileinae</taxon>
        <taxon>Rangifer</taxon>
    </lineage>
</organism>
<protein>
    <submittedName>
        <fullName evidence="2">Uncharacterized protein</fullName>
    </submittedName>
</protein>